<organism evidence="1">
    <name type="scientific">uncultured Caudovirales phage</name>
    <dbReference type="NCBI Taxonomy" id="2100421"/>
    <lineage>
        <taxon>Viruses</taxon>
        <taxon>Duplodnaviria</taxon>
        <taxon>Heunggongvirae</taxon>
        <taxon>Uroviricota</taxon>
        <taxon>Caudoviricetes</taxon>
        <taxon>Peduoviridae</taxon>
        <taxon>Maltschvirus</taxon>
        <taxon>Maltschvirus maltsch</taxon>
    </lineage>
</organism>
<dbReference type="InterPro" id="IPR055597">
    <property type="entry name" value="DUF7173"/>
</dbReference>
<protein>
    <submittedName>
        <fullName evidence="1">Uncharacterized protein</fullName>
    </submittedName>
</protein>
<dbReference type="Pfam" id="PF23791">
    <property type="entry name" value="DUF7173"/>
    <property type="match status" value="1"/>
</dbReference>
<evidence type="ECO:0000313" key="1">
    <source>
        <dbReference type="EMBL" id="CAB4167859.1"/>
    </source>
</evidence>
<reference evidence="1" key="1">
    <citation type="submission" date="2020-04" db="EMBL/GenBank/DDBJ databases">
        <authorList>
            <person name="Chiriac C."/>
            <person name="Salcher M."/>
            <person name="Ghai R."/>
            <person name="Kavagutti S V."/>
        </authorList>
    </citation>
    <scope>NUCLEOTIDE SEQUENCE</scope>
</reference>
<proteinExistence type="predicted"/>
<accession>A0A6J5P7M5</accession>
<sequence length="129" mass="14745">MNIKNRTVTILASEWIEAKKEEVEANKKRVGIEDELIALLGSKEEGSETHNIEDFKVAITGRLNRKVDWDAFDNLGIPVDMQPVKVKRELDLKGLRYIEDNEPTIYKKLAKAMTVEPAKTSVTVTRKEY</sequence>
<gene>
    <name evidence="1" type="ORF">UFOVP868_59</name>
</gene>
<dbReference type="EMBL" id="LR796817">
    <property type="protein sequence ID" value="CAB4167859.1"/>
    <property type="molecule type" value="Genomic_DNA"/>
</dbReference>
<name>A0A6J5P7M5_9CAUD</name>